<evidence type="ECO:0000313" key="1">
    <source>
        <dbReference type="EMBL" id="GIZ03954.1"/>
    </source>
</evidence>
<proteinExistence type="predicted"/>
<gene>
    <name evidence="1" type="ORF">CEXT_542781</name>
</gene>
<dbReference type="AlphaFoldDB" id="A0AAV4YCL8"/>
<organism evidence="1 2">
    <name type="scientific">Caerostris extrusa</name>
    <name type="common">Bark spider</name>
    <name type="synonym">Caerostris bankana</name>
    <dbReference type="NCBI Taxonomy" id="172846"/>
    <lineage>
        <taxon>Eukaryota</taxon>
        <taxon>Metazoa</taxon>
        <taxon>Ecdysozoa</taxon>
        <taxon>Arthropoda</taxon>
        <taxon>Chelicerata</taxon>
        <taxon>Arachnida</taxon>
        <taxon>Araneae</taxon>
        <taxon>Araneomorphae</taxon>
        <taxon>Entelegynae</taxon>
        <taxon>Araneoidea</taxon>
        <taxon>Araneidae</taxon>
        <taxon>Caerostris</taxon>
    </lineage>
</organism>
<comment type="caution">
    <text evidence="1">The sequence shown here is derived from an EMBL/GenBank/DDBJ whole genome shotgun (WGS) entry which is preliminary data.</text>
</comment>
<evidence type="ECO:0000313" key="2">
    <source>
        <dbReference type="Proteomes" id="UP001054945"/>
    </source>
</evidence>
<name>A0AAV4YCL8_CAEEX</name>
<protein>
    <submittedName>
        <fullName evidence="1">Uncharacterized protein</fullName>
    </submittedName>
</protein>
<dbReference type="Proteomes" id="UP001054945">
    <property type="component" value="Unassembled WGS sequence"/>
</dbReference>
<sequence length="95" mass="11114">MPGNWRLHRVLFPSVIGQSIRHFLPHIPELFPNPLMAIFRSSRKAPLYAWKSASLTRPVPFRYWTIHSTFPPSQSRTFRNPLMAIFRPSREGPCN</sequence>
<accession>A0AAV4YCL8</accession>
<dbReference type="EMBL" id="BPLR01019017">
    <property type="protein sequence ID" value="GIZ03954.1"/>
    <property type="molecule type" value="Genomic_DNA"/>
</dbReference>
<keyword evidence="2" id="KW-1185">Reference proteome</keyword>
<reference evidence="1 2" key="1">
    <citation type="submission" date="2021-06" db="EMBL/GenBank/DDBJ databases">
        <title>Caerostris extrusa draft genome.</title>
        <authorList>
            <person name="Kono N."/>
            <person name="Arakawa K."/>
        </authorList>
    </citation>
    <scope>NUCLEOTIDE SEQUENCE [LARGE SCALE GENOMIC DNA]</scope>
</reference>